<evidence type="ECO:0000256" key="9">
    <source>
        <dbReference type="RuleBase" id="RU365103"/>
    </source>
</evidence>
<dbReference type="GO" id="GO:0043842">
    <property type="term" value="F:Kdo transferase activity"/>
    <property type="evidence" value="ECO:0007669"/>
    <property type="project" value="UniProtKB-EC"/>
</dbReference>
<evidence type="ECO:0000313" key="11">
    <source>
        <dbReference type="EMBL" id="MTJ03197.1"/>
    </source>
</evidence>
<organism evidence="11 12">
    <name type="scientific">Sediminimonas qiaohouensis</name>
    <dbReference type="NCBI Taxonomy" id="552061"/>
    <lineage>
        <taxon>Bacteria</taxon>
        <taxon>Pseudomonadati</taxon>
        <taxon>Pseudomonadota</taxon>
        <taxon>Alphaproteobacteria</taxon>
        <taxon>Rhodobacterales</taxon>
        <taxon>Roseobacteraceae</taxon>
        <taxon>Sediminimonas</taxon>
    </lineage>
</organism>
<dbReference type="GO" id="GO:0005886">
    <property type="term" value="C:plasma membrane"/>
    <property type="evidence" value="ECO:0007669"/>
    <property type="project" value="UniProtKB-SubCell"/>
</dbReference>
<dbReference type="RefSeq" id="WP_273247639.1">
    <property type="nucleotide sequence ID" value="NZ_VENJ01000002.1"/>
</dbReference>
<keyword evidence="9" id="KW-1133">Transmembrane helix</keyword>
<evidence type="ECO:0000256" key="3">
    <source>
        <dbReference type="ARBA" id="ARBA00012621"/>
    </source>
</evidence>
<dbReference type="PANTHER" id="PTHR42755">
    <property type="entry name" value="3-DEOXY-MANNO-OCTULOSONATE CYTIDYLYLTRANSFERASE"/>
    <property type="match status" value="1"/>
</dbReference>
<comment type="similarity">
    <text evidence="9">Belongs to the glycosyltransferase group 1 family.</text>
</comment>
<feature type="domain" description="3-deoxy-D-manno-octulosonic-acid transferase N-terminal" evidence="10">
    <location>
        <begin position="46"/>
        <end position="222"/>
    </location>
</feature>
<comment type="caution">
    <text evidence="11">The sequence shown here is derived from an EMBL/GenBank/DDBJ whole genome shotgun (WGS) entry which is preliminary data.</text>
</comment>
<comment type="pathway">
    <text evidence="2 9">Bacterial outer membrane biogenesis; LPS core biosynthesis.</text>
</comment>
<evidence type="ECO:0000256" key="5">
    <source>
        <dbReference type="ARBA" id="ARBA00022679"/>
    </source>
</evidence>
<evidence type="ECO:0000256" key="6">
    <source>
        <dbReference type="ARBA" id="ARBA00031445"/>
    </source>
</evidence>
<dbReference type="Proteomes" id="UP000483078">
    <property type="component" value="Unassembled WGS sequence"/>
</dbReference>
<evidence type="ECO:0000256" key="4">
    <source>
        <dbReference type="ARBA" id="ARBA00019077"/>
    </source>
</evidence>
<dbReference type="AlphaFoldDB" id="A0A7C9L9G2"/>
<dbReference type="PANTHER" id="PTHR42755:SF1">
    <property type="entry name" value="3-DEOXY-D-MANNO-OCTULOSONIC ACID TRANSFERASE, MITOCHONDRIAL-RELATED"/>
    <property type="match status" value="1"/>
</dbReference>
<dbReference type="SUPFAM" id="SSF53756">
    <property type="entry name" value="UDP-Glycosyltransferase/glycogen phosphorylase"/>
    <property type="match status" value="1"/>
</dbReference>
<gene>
    <name evidence="11" type="ORF">FH759_00705</name>
</gene>
<dbReference type="Pfam" id="PF04413">
    <property type="entry name" value="Glycos_transf_N"/>
    <property type="match status" value="1"/>
</dbReference>
<name>A0A7C9L9G2_9RHOB</name>
<evidence type="ECO:0000313" key="12">
    <source>
        <dbReference type="Proteomes" id="UP000483078"/>
    </source>
</evidence>
<evidence type="ECO:0000256" key="7">
    <source>
        <dbReference type="ARBA" id="ARBA00049183"/>
    </source>
</evidence>
<comment type="function">
    <text evidence="1 9">Involved in lipopolysaccharide (LPS) biosynthesis. Catalyzes the transfer of 3-deoxy-D-manno-octulosonate (Kdo) residue(s) from CMP-Kdo to lipid IV(A), the tetraacyldisaccharide-1,4'-bisphosphate precursor of lipid A.</text>
</comment>
<keyword evidence="9" id="KW-0448">Lipopolysaccharide biosynthesis</keyword>
<evidence type="ECO:0000256" key="2">
    <source>
        <dbReference type="ARBA" id="ARBA00004713"/>
    </source>
</evidence>
<feature type="transmembrane region" description="Helical" evidence="9">
    <location>
        <begin position="16"/>
        <end position="35"/>
    </location>
</feature>
<comment type="subcellular location">
    <subcellularLocation>
        <location evidence="9">Cell membrane</location>
    </subcellularLocation>
</comment>
<dbReference type="InterPro" id="IPR039901">
    <property type="entry name" value="Kdotransferase"/>
</dbReference>
<sequence length="447" mass="49666">MSQPPFPSPRLRRAMLAYRALWLLGMPLIIGYLLWRARRDRLYAAHMAQRFGLHRRRTAPHIWVHAVSLGELRSAVPLIRALLARGEHVVTTHFTPAGLREARNLFGPEIERGTLSACYVPFDDARAFRRFFRAFRPKYGLVMEIEFWPGMIMASRRFGVPLLLCNGQYPTRTFERDRTRHPLRAELVRGFAGVMVKSEMQAARFRKLGQVNVAITGEMRFEQAIPPHQTDAAAPVRRWLGAGRRPVITIASAIEGEDALYARTIADTLAAHDAAGTARPFFVYVPRAPERFDTVAGILTEAGLRLARRSAALDAHLAPMTGKAPQADVLLGDSMGEMYFYLAMADRVIVGGGFHPKGAHNVIEPLALRKPVLVGPHIWTIEYPAQEAIDAGVLRSLDDGDALTRALAPGAEWTVPQDRIERFFAAHAGAVDKTLTALPGLLRAAKE</sequence>
<proteinExistence type="inferred from homology"/>
<keyword evidence="9" id="KW-0812">Transmembrane</keyword>
<accession>A0A7C9L9G2</accession>
<keyword evidence="9" id="KW-0472">Membrane</keyword>
<keyword evidence="5 9" id="KW-0808">Transferase</keyword>
<dbReference type="Gene3D" id="3.40.50.2000">
    <property type="entry name" value="Glycogen Phosphorylase B"/>
    <property type="match status" value="1"/>
</dbReference>
<dbReference type="EC" id="2.4.99.12" evidence="3 9"/>
<evidence type="ECO:0000259" key="10">
    <source>
        <dbReference type="Pfam" id="PF04413"/>
    </source>
</evidence>
<dbReference type="UniPathway" id="UPA00958"/>
<feature type="active site" description="Proton acceptor" evidence="8">
    <location>
        <position position="71"/>
    </location>
</feature>
<evidence type="ECO:0000256" key="1">
    <source>
        <dbReference type="ARBA" id="ARBA00003394"/>
    </source>
</evidence>
<reference evidence="11 12" key="1">
    <citation type="submission" date="2019-06" db="EMBL/GenBank/DDBJ databases">
        <title>Enrichment of Autotrophic Halophilic Microorganisms from Red Sea Brine Pool Using Microbial Electrosynthesis System.</title>
        <authorList>
            <person name="Alqahtani M.F."/>
            <person name="Bajracharya S."/>
            <person name="Katuri K.P."/>
            <person name="Ali M."/>
            <person name="Saikaly P.E."/>
        </authorList>
    </citation>
    <scope>NUCLEOTIDE SEQUENCE [LARGE SCALE GENOMIC DNA]</scope>
    <source>
        <strain evidence="11">MES6</strain>
    </source>
</reference>
<evidence type="ECO:0000256" key="8">
    <source>
        <dbReference type="PIRSR" id="PIRSR639901-1"/>
    </source>
</evidence>
<dbReference type="Gene3D" id="3.40.50.11720">
    <property type="entry name" value="3-Deoxy-D-manno-octulosonic-acid transferase, N-terminal domain"/>
    <property type="match status" value="1"/>
</dbReference>
<dbReference type="GO" id="GO:0009244">
    <property type="term" value="P:lipopolysaccharide core region biosynthetic process"/>
    <property type="evidence" value="ECO:0007669"/>
    <property type="project" value="UniProtKB-UniRule"/>
</dbReference>
<dbReference type="InterPro" id="IPR007507">
    <property type="entry name" value="Glycos_transf_N"/>
</dbReference>
<protein>
    <recommendedName>
        <fullName evidence="4 9">3-deoxy-D-manno-octulosonic acid transferase</fullName>
        <shortName evidence="9">Kdo transferase</shortName>
        <ecNumber evidence="3 9">2.4.99.12</ecNumber>
    </recommendedName>
    <alternativeName>
        <fullName evidence="6 9">Lipid IV(A) 3-deoxy-D-manno-octulosonic acid transferase</fullName>
    </alternativeName>
</protein>
<dbReference type="GO" id="GO:0009245">
    <property type="term" value="P:lipid A biosynthetic process"/>
    <property type="evidence" value="ECO:0007669"/>
    <property type="project" value="TreeGrafter"/>
</dbReference>
<dbReference type="InterPro" id="IPR038107">
    <property type="entry name" value="Glycos_transf_N_sf"/>
</dbReference>
<comment type="catalytic activity">
    <reaction evidence="7 9">
        <text>lipid IVA (E. coli) + CMP-3-deoxy-beta-D-manno-octulosonate = alpha-Kdo-(2-&gt;6)-lipid IVA (E. coli) + CMP + H(+)</text>
        <dbReference type="Rhea" id="RHEA:28066"/>
        <dbReference type="ChEBI" id="CHEBI:15378"/>
        <dbReference type="ChEBI" id="CHEBI:58603"/>
        <dbReference type="ChEBI" id="CHEBI:60364"/>
        <dbReference type="ChEBI" id="CHEBI:60377"/>
        <dbReference type="ChEBI" id="CHEBI:85987"/>
        <dbReference type="EC" id="2.4.99.12"/>
    </reaction>
</comment>
<keyword evidence="9" id="KW-1003">Cell membrane</keyword>
<dbReference type="EMBL" id="VENJ01000002">
    <property type="protein sequence ID" value="MTJ03197.1"/>
    <property type="molecule type" value="Genomic_DNA"/>
</dbReference>